<dbReference type="EC" id="2.7.7.9" evidence="2 8"/>
<comment type="catalytic activity">
    <reaction evidence="7 8">
        <text>alpha-D-glucose 1-phosphate + UTP + H(+) = UDP-alpha-D-glucose + diphosphate</text>
        <dbReference type="Rhea" id="RHEA:19889"/>
        <dbReference type="ChEBI" id="CHEBI:15378"/>
        <dbReference type="ChEBI" id="CHEBI:33019"/>
        <dbReference type="ChEBI" id="CHEBI:46398"/>
        <dbReference type="ChEBI" id="CHEBI:58601"/>
        <dbReference type="ChEBI" id="CHEBI:58885"/>
        <dbReference type="EC" id="2.7.7.9"/>
    </reaction>
</comment>
<evidence type="ECO:0000256" key="1">
    <source>
        <dbReference type="ARBA" id="ARBA00006890"/>
    </source>
</evidence>
<comment type="similarity">
    <text evidence="1 8">Belongs to the UDPGP type 2 family.</text>
</comment>
<evidence type="ECO:0000256" key="8">
    <source>
        <dbReference type="RuleBase" id="RU361259"/>
    </source>
</evidence>
<reference evidence="10 11" key="1">
    <citation type="submission" date="2019-03" db="EMBL/GenBank/DDBJ databases">
        <title>Genomic Encyclopedia of Type Strains, Phase IV (KMG-IV): sequencing the most valuable type-strain genomes for metagenomic binning, comparative biology and taxonomic classification.</title>
        <authorList>
            <person name="Goeker M."/>
        </authorList>
    </citation>
    <scope>NUCLEOTIDE SEQUENCE [LARGE SCALE GENOMIC DNA]</scope>
    <source>
        <strain evidence="10 11">DSM 21944</strain>
    </source>
</reference>
<dbReference type="Gene3D" id="3.90.550.10">
    <property type="entry name" value="Spore Coat Polysaccharide Biosynthesis Protein SpsA, Chain A"/>
    <property type="match status" value="1"/>
</dbReference>
<dbReference type="PANTHER" id="PTHR43197">
    <property type="entry name" value="UTP--GLUCOSE-1-PHOSPHATE URIDYLYLTRANSFERASE"/>
    <property type="match status" value="1"/>
</dbReference>
<proteinExistence type="inferred from homology"/>
<evidence type="ECO:0000256" key="3">
    <source>
        <dbReference type="ARBA" id="ARBA00019048"/>
    </source>
</evidence>
<comment type="function">
    <text evidence="6">May play a role in stationary phase survival.</text>
</comment>
<accession>A0A4R3L5W1</accession>
<dbReference type="InterPro" id="IPR005771">
    <property type="entry name" value="GalU_uridylyltTrfase_bac/arc"/>
</dbReference>
<dbReference type="AlphaFoldDB" id="A0A4R3L5W1"/>
<evidence type="ECO:0000256" key="6">
    <source>
        <dbReference type="ARBA" id="ARBA00037294"/>
    </source>
</evidence>
<dbReference type="EMBL" id="SMAF01000032">
    <property type="protein sequence ID" value="TCS92769.1"/>
    <property type="molecule type" value="Genomic_DNA"/>
</dbReference>
<keyword evidence="4 8" id="KW-0808">Transferase</keyword>
<dbReference type="InterPro" id="IPR005835">
    <property type="entry name" value="NTP_transferase_dom"/>
</dbReference>
<dbReference type="SUPFAM" id="SSF53448">
    <property type="entry name" value="Nucleotide-diphospho-sugar transferases"/>
    <property type="match status" value="1"/>
</dbReference>
<gene>
    <name evidence="10" type="ORF">EDC25_1329</name>
</gene>
<dbReference type="Pfam" id="PF00483">
    <property type="entry name" value="NTP_transferase"/>
    <property type="match status" value="1"/>
</dbReference>
<evidence type="ECO:0000259" key="9">
    <source>
        <dbReference type="Pfam" id="PF00483"/>
    </source>
</evidence>
<evidence type="ECO:0000256" key="5">
    <source>
        <dbReference type="ARBA" id="ARBA00022695"/>
    </source>
</evidence>
<keyword evidence="11" id="KW-1185">Reference proteome</keyword>
<comment type="caution">
    <text evidence="10">The sequence shown here is derived from an EMBL/GenBank/DDBJ whole genome shotgun (WGS) entry which is preliminary data.</text>
</comment>
<evidence type="ECO:0000256" key="7">
    <source>
        <dbReference type="ARBA" id="ARBA00048128"/>
    </source>
</evidence>
<dbReference type="GO" id="GO:0006011">
    <property type="term" value="P:UDP-alpha-D-glucose metabolic process"/>
    <property type="evidence" value="ECO:0007669"/>
    <property type="project" value="InterPro"/>
</dbReference>
<evidence type="ECO:0000256" key="4">
    <source>
        <dbReference type="ARBA" id="ARBA00022679"/>
    </source>
</evidence>
<dbReference type="PANTHER" id="PTHR43197:SF1">
    <property type="entry name" value="UTP--GLUCOSE-1-PHOSPHATE URIDYLYLTRANSFERASE"/>
    <property type="match status" value="1"/>
</dbReference>
<dbReference type="Proteomes" id="UP000294599">
    <property type="component" value="Unassembled WGS sequence"/>
</dbReference>
<dbReference type="CDD" id="cd02541">
    <property type="entry name" value="UGPase_prokaryotic"/>
    <property type="match status" value="1"/>
</dbReference>
<evidence type="ECO:0000256" key="2">
    <source>
        <dbReference type="ARBA" id="ARBA00012415"/>
    </source>
</evidence>
<dbReference type="GO" id="GO:0003983">
    <property type="term" value="F:UTP:glucose-1-phosphate uridylyltransferase activity"/>
    <property type="evidence" value="ECO:0007669"/>
    <property type="project" value="UniProtKB-EC"/>
</dbReference>
<dbReference type="NCBIfam" id="TIGR01099">
    <property type="entry name" value="galU"/>
    <property type="match status" value="1"/>
</dbReference>
<dbReference type="InterPro" id="IPR029044">
    <property type="entry name" value="Nucleotide-diphossugar_trans"/>
</dbReference>
<protein>
    <recommendedName>
        <fullName evidence="3 8">UTP--glucose-1-phosphate uridylyltransferase</fullName>
        <ecNumber evidence="2 8">2.7.7.9</ecNumber>
    </recommendedName>
    <alternativeName>
        <fullName evidence="8">UDP-glucose pyrophosphorylase</fullName>
    </alternativeName>
</protein>
<evidence type="ECO:0000313" key="10">
    <source>
        <dbReference type="EMBL" id="TCS92769.1"/>
    </source>
</evidence>
<keyword evidence="5 8" id="KW-0548">Nucleotidyltransferase</keyword>
<organism evidence="10 11">
    <name type="scientific">Pseudofulvimonas gallinarii</name>
    <dbReference type="NCBI Taxonomy" id="634155"/>
    <lineage>
        <taxon>Bacteria</taxon>
        <taxon>Pseudomonadati</taxon>
        <taxon>Pseudomonadota</taxon>
        <taxon>Gammaproteobacteria</taxon>
        <taxon>Lysobacterales</taxon>
        <taxon>Rhodanobacteraceae</taxon>
        <taxon>Pseudofulvimonas</taxon>
    </lineage>
</organism>
<evidence type="ECO:0000313" key="11">
    <source>
        <dbReference type="Proteomes" id="UP000294599"/>
    </source>
</evidence>
<feature type="domain" description="Nucleotidyl transferase" evidence="9">
    <location>
        <begin position="17"/>
        <end position="278"/>
    </location>
</feature>
<name>A0A4R3L5W1_9GAMM</name>
<sequence length="304" mass="32999">MSMSTPFRIRTAVFPVAGLGTRFLPASKVVPKEMLPVVDMPLIQYAANEAVEAGCTTLVFVVNRYKHAIADYFDTAYELEHRLELKGKDDLLATVRSTLPEGVRCVFVTQSEAMGLGHAVLCARPVVGNEPFAVLLPDDLIWNRERGALAQMVEVAERERSSVIAVQDVPREKTGSYGIVSLADESARDGDVLRMSAIVEKPAPERAPSTLAVVGRYVLSGAVFDLLERTAPGAGNEIQLTDAIEALIEADSPVHAYRFKGTRYDCGNKLGLVQATLRYALDDPDLAAPTLAHLRTLLAERGHG</sequence>